<dbReference type="AlphaFoldDB" id="A0A8S3YHQ5"/>
<feature type="transmembrane region" description="Helical" evidence="6">
    <location>
        <begin position="325"/>
        <end position="347"/>
    </location>
</feature>
<evidence type="ECO:0000256" key="3">
    <source>
        <dbReference type="ARBA" id="ARBA00022833"/>
    </source>
</evidence>
<dbReference type="EMBL" id="CAJQZP010001706">
    <property type="protein sequence ID" value="CAG5059741.1"/>
    <property type="molecule type" value="Genomic_DNA"/>
</dbReference>
<dbReference type="InterPro" id="IPR006612">
    <property type="entry name" value="THAP_Znf"/>
</dbReference>
<evidence type="ECO:0000259" key="7">
    <source>
        <dbReference type="PROSITE" id="PS50950"/>
    </source>
</evidence>
<dbReference type="Proteomes" id="UP000691718">
    <property type="component" value="Unassembled WGS sequence"/>
</dbReference>
<evidence type="ECO:0000256" key="1">
    <source>
        <dbReference type="ARBA" id="ARBA00022723"/>
    </source>
</evidence>
<dbReference type="GO" id="GO:0003677">
    <property type="term" value="F:DNA binding"/>
    <property type="evidence" value="ECO:0007669"/>
    <property type="project" value="UniProtKB-UniRule"/>
</dbReference>
<dbReference type="Pfam" id="PF05024">
    <property type="entry name" value="Gpi1"/>
    <property type="match status" value="1"/>
</dbReference>
<dbReference type="PANTHER" id="PTHR21329:SF3">
    <property type="entry name" value="PHOSPHATIDYLINOSITOL N-ACETYLGLUCOSAMINYLTRANSFERASE SUBUNIT Q"/>
    <property type="match status" value="1"/>
</dbReference>
<keyword evidence="6" id="KW-0812">Transmembrane</keyword>
<dbReference type="Pfam" id="PF05485">
    <property type="entry name" value="THAP"/>
    <property type="match status" value="1"/>
</dbReference>
<comment type="caution">
    <text evidence="8">The sequence shown here is derived from an EMBL/GenBank/DDBJ whole genome shotgun (WGS) entry which is preliminary data.</text>
</comment>
<dbReference type="GO" id="GO:0006506">
    <property type="term" value="P:GPI anchor biosynthetic process"/>
    <property type="evidence" value="ECO:0007669"/>
    <property type="project" value="InterPro"/>
</dbReference>
<feature type="domain" description="THAP-type" evidence="7">
    <location>
        <begin position="1"/>
        <end position="82"/>
    </location>
</feature>
<accession>A0A8S3YHQ5</accession>
<dbReference type="OrthoDB" id="70250at2759"/>
<keyword evidence="4 5" id="KW-0238">DNA-binding</keyword>
<keyword evidence="9" id="KW-1185">Reference proteome</keyword>
<dbReference type="PROSITE" id="PS50950">
    <property type="entry name" value="ZF_THAP"/>
    <property type="match status" value="1"/>
</dbReference>
<dbReference type="InterPro" id="IPR007720">
    <property type="entry name" value="PigQ/GPI1"/>
</dbReference>
<proteinExistence type="predicted"/>
<evidence type="ECO:0000313" key="9">
    <source>
        <dbReference type="Proteomes" id="UP000691718"/>
    </source>
</evidence>
<keyword evidence="3" id="KW-0862">Zinc</keyword>
<organism evidence="8 9">
    <name type="scientific">Parnassius apollo</name>
    <name type="common">Apollo butterfly</name>
    <name type="synonym">Papilio apollo</name>
    <dbReference type="NCBI Taxonomy" id="110799"/>
    <lineage>
        <taxon>Eukaryota</taxon>
        <taxon>Metazoa</taxon>
        <taxon>Ecdysozoa</taxon>
        <taxon>Arthropoda</taxon>
        <taxon>Hexapoda</taxon>
        <taxon>Insecta</taxon>
        <taxon>Pterygota</taxon>
        <taxon>Neoptera</taxon>
        <taxon>Endopterygota</taxon>
        <taxon>Lepidoptera</taxon>
        <taxon>Glossata</taxon>
        <taxon>Ditrysia</taxon>
        <taxon>Papilionoidea</taxon>
        <taxon>Papilionidae</taxon>
        <taxon>Parnassiinae</taxon>
        <taxon>Parnassini</taxon>
        <taxon>Parnassius</taxon>
        <taxon>Parnassius</taxon>
    </lineage>
</organism>
<feature type="transmembrane region" description="Helical" evidence="6">
    <location>
        <begin position="297"/>
        <end position="319"/>
    </location>
</feature>
<dbReference type="GO" id="GO:0016020">
    <property type="term" value="C:membrane"/>
    <property type="evidence" value="ECO:0007669"/>
    <property type="project" value="InterPro"/>
</dbReference>
<dbReference type="GO" id="GO:0005783">
    <property type="term" value="C:endoplasmic reticulum"/>
    <property type="evidence" value="ECO:0007669"/>
    <property type="project" value="TreeGrafter"/>
</dbReference>
<keyword evidence="1" id="KW-0479">Metal-binding</keyword>
<keyword evidence="2 5" id="KW-0863">Zinc-finger</keyword>
<feature type="transmembrane region" description="Helical" evidence="6">
    <location>
        <begin position="198"/>
        <end position="215"/>
    </location>
</feature>
<dbReference type="GO" id="GO:0008270">
    <property type="term" value="F:zinc ion binding"/>
    <property type="evidence" value="ECO:0007669"/>
    <property type="project" value="UniProtKB-KW"/>
</dbReference>
<evidence type="ECO:0000256" key="4">
    <source>
        <dbReference type="ARBA" id="ARBA00023125"/>
    </source>
</evidence>
<protein>
    <submittedName>
        <fullName evidence="8">(apollo) hypothetical protein</fullName>
    </submittedName>
</protein>
<evidence type="ECO:0000313" key="8">
    <source>
        <dbReference type="EMBL" id="CAG5059741.1"/>
    </source>
</evidence>
<reference evidence="8" key="1">
    <citation type="submission" date="2021-04" db="EMBL/GenBank/DDBJ databases">
        <authorList>
            <person name="Tunstrom K."/>
        </authorList>
    </citation>
    <scope>NUCLEOTIDE SEQUENCE</scope>
</reference>
<gene>
    <name evidence="8" type="ORF">PAPOLLO_LOCUS28110</name>
</gene>
<feature type="transmembrane region" description="Helical" evidence="6">
    <location>
        <begin position="368"/>
        <end position="392"/>
    </location>
</feature>
<evidence type="ECO:0000256" key="6">
    <source>
        <dbReference type="SAM" id="Phobius"/>
    </source>
</evidence>
<feature type="transmembrane region" description="Helical" evidence="6">
    <location>
        <begin position="404"/>
        <end position="425"/>
    </location>
</feature>
<evidence type="ECO:0000256" key="2">
    <source>
        <dbReference type="ARBA" id="ARBA00022771"/>
    </source>
</evidence>
<name>A0A8S3YHQ5_PARAO</name>
<dbReference type="SMART" id="SM00980">
    <property type="entry name" value="THAP"/>
    <property type="match status" value="1"/>
</dbReference>
<dbReference type="PANTHER" id="PTHR21329">
    <property type="entry name" value="PHOSPHATIDYLINOSITOL N-ACETYLGLUCOSAMINYLTRANSFERASE SUBUNIT Q-RELATED"/>
    <property type="match status" value="1"/>
</dbReference>
<keyword evidence="6" id="KW-0472">Membrane</keyword>
<evidence type="ECO:0000256" key="5">
    <source>
        <dbReference type="PROSITE-ProRule" id="PRU00309"/>
    </source>
</evidence>
<sequence>MVYEKCCVGGCNTTRETHRLFRFPRNDNLRNLWMAFIVPTNSQLIVLSKEQLLNKRVCEKHFDVFQFGNEGRRLRYSYPSLLTDNEIAHGVPLTATGWDVTTEHNYCKEHNEDDFTEAVLVVRKPGSDVTIEHNYYKEQNDCSKSSVEIGSSDVGNSHEQPSCSNFSTVATVVENKGIDSNTTKKHVQKSKQVSMKEGNLILSILVDIVIGYFILELFLKDHDKKDLGYLLMGFLEKLVNSMYSLLKWLMGSPAGLKLNNAFNKMLGKYFSYHIELWWLFLGVSGEKLDIILHLYKYVGYLGFTFQAAIIADMICLATFHSYCIYVYAARLFNIQISGLTALLRLFVGRKYNPLRGGVDSCEYTNQELFVGTVAFTILLLLLPTTIMYYIVFTLFRVLSILVQYILAKSIYLIQTLPLYVIILWLTRSSKVAGNVLIEEVKNAQTSVLLLRLKLFNKSIRDLITHFRPPVDESKHIEWSNMLSNIVTGKQII</sequence>
<keyword evidence="6" id="KW-1133">Transmembrane helix</keyword>